<comment type="caution">
    <text evidence="3">The sequence shown here is derived from an EMBL/GenBank/DDBJ whole genome shotgun (WGS) entry which is preliminary data.</text>
</comment>
<dbReference type="OrthoDB" id="9782229at2"/>
<dbReference type="GO" id="GO:0016020">
    <property type="term" value="C:membrane"/>
    <property type="evidence" value="ECO:0007669"/>
    <property type="project" value="UniProtKB-UniRule"/>
</dbReference>
<evidence type="ECO:0000313" key="4">
    <source>
        <dbReference type="Proteomes" id="UP000294814"/>
    </source>
</evidence>
<proteinExistence type="predicted"/>
<gene>
    <name evidence="3" type="ORF">E0I26_03865</name>
</gene>
<organism evidence="3 4">
    <name type="scientific">Flavobacterium rhamnosiphilum</name>
    <dbReference type="NCBI Taxonomy" id="2541724"/>
    <lineage>
        <taxon>Bacteria</taxon>
        <taxon>Pseudomonadati</taxon>
        <taxon>Bacteroidota</taxon>
        <taxon>Flavobacteriia</taxon>
        <taxon>Flavobacteriales</taxon>
        <taxon>Flavobacteriaceae</taxon>
        <taxon>Flavobacterium</taxon>
    </lineage>
</organism>
<feature type="domain" description="OmpA-like" evidence="2">
    <location>
        <begin position="164"/>
        <end position="281"/>
    </location>
</feature>
<protein>
    <recommendedName>
        <fullName evidence="2">OmpA-like domain-containing protein</fullName>
    </recommendedName>
</protein>
<dbReference type="AlphaFoldDB" id="A0A4R5FBN5"/>
<dbReference type="Pfam" id="PF00691">
    <property type="entry name" value="OmpA"/>
    <property type="match status" value="2"/>
</dbReference>
<dbReference type="PANTHER" id="PTHR30329:SF21">
    <property type="entry name" value="LIPOPROTEIN YIAD-RELATED"/>
    <property type="match status" value="1"/>
</dbReference>
<dbReference type="InterPro" id="IPR050330">
    <property type="entry name" value="Bact_OuterMem_StrucFunc"/>
</dbReference>
<keyword evidence="1" id="KW-0472">Membrane</keyword>
<dbReference type="PROSITE" id="PS51123">
    <property type="entry name" value="OMPA_2"/>
    <property type="match status" value="2"/>
</dbReference>
<keyword evidence="4" id="KW-1185">Reference proteome</keyword>
<dbReference type="Proteomes" id="UP000294814">
    <property type="component" value="Unassembled WGS sequence"/>
</dbReference>
<dbReference type="InterPro" id="IPR036737">
    <property type="entry name" value="OmpA-like_sf"/>
</dbReference>
<name>A0A4R5FBN5_9FLAO</name>
<evidence type="ECO:0000259" key="2">
    <source>
        <dbReference type="PROSITE" id="PS51123"/>
    </source>
</evidence>
<dbReference type="PANTHER" id="PTHR30329">
    <property type="entry name" value="STATOR ELEMENT OF FLAGELLAR MOTOR COMPLEX"/>
    <property type="match status" value="1"/>
</dbReference>
<accession>A0A4R5FBN5</accession>
<dbReference type="EMBL" id="SMLG01000002">
    <property type="protein sequence ID" value="TDE45834.1"/>
    <property type="molecule type" value="Genomic_DNA"/>
</dbReference>
<dbReference type="CDD" id="cd07185">
    <property type="entry name" value="OmpA_C-like"/>
    <property type="match status" value="1"/>
</dbReference>
<evidence type="ECO:0000313" key="3">
    <source>
        <dbReference type="EMBL" id="TDE45834.1"/>
    </source>
</evidence>
<dbReference type="Gene3D" id="3.30.1330.60">
    <property type="entry name" value="OmpA-like domain"/>
    <property type="match status" value="2"/>
</dbReference>
<evidence type="ECO:0000256" key="1">
    <source>
        <dbReference type="PROSITE-ProRule" id="PRU00473"/>
    </source>
</evidence>
<dbReference type="SUPFAM" id="SSF103088">
    <property type="entry name" value="OmpA-like"/>
    <property type="match status" value="2"/>
</dbReference>
<reference evidence="3 4" key="1">
    <citation type="submission" date="2019-03" db="EMBL/GenBank/DDBJ databases">
        <title>Novel species of Flavobacterium.</title>
        <authorList>
            <person name="Liu Q."/>
            <person name="Xin Y.-H."/>
        </authorList>
    </citation>
    <scope>NUCLEOTIDE SEQUENCE [LARGE SCALE GENOMIC DNA]</scope>
    <source>
        <strain evidence="3 4">LB3P52</strain>
    </source>
</reference>
<sequence>MRIKILLVLLFFKTMTLFAQDKLVLFFNFNQDIINEKSQHDFCKWLEHSKGKEILKIQGYCDSIDSNSYNKELSFRRANNVLALLEFNKVHLSEKLELYGLGEDFKQLKNQSDNRKVLIYYQDKLSIKKKPDNGNLAFENTQGKEVPVNETKNNVSLIEKVNTAKVGDLIKLENLNFHFNSEKIITESEPILSDLLQVLKMNPQLKIYIYGHICCNNNPNDVKLSYRRSKFVFDYLIRNGIATSRLGHRGFGSTRPIYALPEKNEAERIANRRVEILVVKK</sequence>
<feature type="domain" description="OmpA-like" evidence="2">
    <location>
        <begin position="14"/>
        <end position="125"/>
    </location>
</feature>
<dbReference type="InterPro" id="IPR006665">
    <property type="entry name" value="OmpA-like"/>
</dbReference>